<proteinExistence type="predicted"/>
<dbReference type="AlphaFoldDB" id="A0A2G2YTU5"/>
<reference evidence="1 2" key="1">
    <citation type="journal article" date="2014" name="Nat. Genet.">
        <title>Genome sequence of the hot pepper provides insights into the evolution of pungency in Capsicum species.</title>
        <authorList>
            <person name="Kim S."/>
            <person name="Park M."/>
            <person name="Yeom S.I."/>
            <person name="Kim Y.M."/>
            <person name="Lee J.M."/>
            <person name="Lee H.A."/>
            <person name="Seo E."/>
            <person name="Choi J."/>
            <person name="Cheong K."/>
            <person name="Kim K.T."/>
            <person name="Jung K."/>
            <person name="Lee G.W."/>
            <person name="Oh S.K."/>
            <person name="Bae C."/>
            <person name="Kim S.B."/>
            <person name="Lee H.Y."/>
            <person name="Kim S.Y."/>
            <person name="Kim M.S."/>
            <person name="Kang B.C."/>
            <person name="Jo Y.D."/>
            <person name="Yang H.B."/>
            <person name="Jeong H.J."/>
            <person name="Kang W.H."/>
            <person name="Kwon J.K."/>
            <person name="Shin C."/>
            <person name="Lim J.Y."/>
            <person name="Park J.H."/>
            <person name="Huh J.H."/>
            <person name="Kim J.S."/>
            <person name="Kim B.D."/>
            <person name="Cohen O."/>
            <person name="Paran I."/>
            <person name="Suh M.C."/>
            <person name="Lee S.B."/>
            <person name="Kim Y.K."/>
            <person name="Shin Y."/>
            <person name="Noh S.J."/>
            <person name="Park J."/>
            <person name="Seo Y.S."/>
            <person name="Kwon S.Y."/>
            <person name="Kim H.A."/>
            <person name="Park J.M."/>
            <person name="Kim H.J."/>
            <person name="Choi S.B."/>
            <person name="Bosland P.W."/>
            <person name="Reeves G."/>
            <person name="Jo S.H."/>
            <person name="Lee B.W."/>
            <person name="Cho H.T."/>
            <person name="Choi H.S."/>
            <person name="Lee M.S."/>
            <person name="Yu Y."/>
            <person name="Do Choi Y."/>
            <person name="Park B.S."/>
            <person name="van Deynze A."/>
            <person name="Ashrafi H."/>
            <person name="Hill T."/>
            <person name="Kim W.T."/>
            <person name="Pai H.S."/>
            <person name="Ahn H.K."/>
            <person name="Yeam I."/>
            <person name="Giovannoni J.J."/>
            <person name="Rose J.K."/>
            <person name="Sorensen I."/>
            <person name="Lee S.J."/>
            <person name="Kim R.W."/>
            <person name="Choi I.Y."/>
            <person name="Choi B.S."/>
            <person name="Lim J.S."/>
            <person name="Lee Y.H."/>
            <person name="Choi D."/>
        </authorList>
    </citation>
    <scope>NUCLEOTIDE SEQUENCE [LARGE SCALE GENOMIC DNA]</scope>
    <source>
        <strain evidence="2">cv. CM334</strain>
    </source>
</reference>
<dbReference type="Proteomes" id="UP000222542">
    <property type="component" value="Unassembled WGS sequence"/>
</dbReference>
<dbReference type="STRING" id="4072.A0A2G2YTU5"/>
<comment type="caution">
    <text evidence="1">The sequence shown here is derived from an EMBL/GenBank/DDBJ whole genome shotgun (WGS) entry which is preliminary data.</text>
</comment>
<sequence>MAASMHKAKQEGADLVELCIDSFTFSHISQVEHLFKHKELCPPSFLSGHWALAFLNRSDGKTVGVDGDGNRVGERGDHQIFHYPVVDIAEVVLFKPLGSNFGLRRRVIEYWPGRVIGGGLVLKLVG</sequence>
<gene>
    <name evidence="1" type="ORF">T459_23947</name>
</gene>
<name>A0A2G2YTU5_CAPAN</name>
<organism evidence="1 2">
    <name type="scientific">Capsicum annuum</name>
    <name type="common">Capsicum pepper</name>
    <dbReference type="NCBI Taxonomy" id="4072"/>
    <lineage>
        <taxon>Eukaryota</taxon>
        <taxon>Viridiplantae</taxon>
        <taxon>Streptophyta</taxon>
        <taxon>Embryophyta</taxon>
        <taxon>Tracheophyta</taxon>
        <taxon>Spermatophyta</taxon>
        <taxon>Magnoliopsida</taxon>
        <taxon>eudicotyledons</taxon>
        <taxon>Gunneridae</taxon>
        <taxon>Pentapetalae</taxon>
        <taxon>asterids</taxon>
        <taxon>lamiids</taxon>
        <taxon>Solanales</taxon>
        <taxon>Solanaceae</taxon>
        <taxon>Solanoideae</taxon>
        <taxon>Capsiceae</taxon>
        <taxon>Capsicum</taxon>
    </lineage>
</organism>
<accession>A0A2G2YTU5</accession>
<protein>
    <submittedName>
        <fullName evidence="1">Uncharacterized protein</fullName>
    </submittedName>
</protein>
<evidence type="ECO:0000313" key="2">
    <source>
        <dbReference type="Proteomes" id="UP000222542"/>
    </source>
</evidence>
<dbReference type="Gramene" id="PHT73162">
    <property type="protein sequence ID" value="PHT73162"/>
    <property type="gene ID" value="T459_23947"/>
</dbReference>
<keyword evidence="2" id="KW-1185">Reference proteome</keyword>
<dbReference type="EMBL" id="AYRZ02000009">
    <property type="protein sequence ID" value="PHT73162.1"/>
    <property type="molecule type" value="Genomic_DNA"/>
</dbReference>
<evidence type="ECO:0000313" key="1">
    <source>
        <dbReference type="EMBL" id="PHT73162.1"/>
    </source>
</evidence>
<reference evidence="1 2" key="2">
    <citation type="journal article" date="2017" name="Genome Biol.">
        <title>New reference genome sequences of hot pepper reveal the massive evolution of plant disease-resistance genes by retroduplication.</title>
        <authorList>
            <person name="Kim S."/>
            <person name="Park J."/>
            <person name="Yeom S.I."/>
            <person name="Kim Y.M."/>
            <person name="Seo E."/>
            <person name="Kim K.T."/>
            <person name="Kim M.S."/>
            <person name="Lee J.M."/>
            <person name="Cheong K."/>
            <person name="Shin H.S."/>
            <person name="Kim S.B."/>
            <person name="Han K."/>
            <person name="Lee J."/>
            <person name="Park M."/>
            <person name="Lee H.A."/>
            <person name="Lee H.Y."/>
            <person name="Lee Y."/>
            <person name="Oh S."/>
            <person name="Lee J.H."/>
            <person name="Choi E."/>
            <person name="Choi E."/>
            <person name="Lee S.E."/>
            <person name="Jeon J."/>
            <person name="Kim H."/>
            <person name="Choi G."/>
            <person name="Song H."/>
            <person name="Lee J."/>
            <person name="Lee S.C."/>
            <person name="Kwon J.K."/>
            <person name="Lee H.Y."/>
            <person name="Koo N."/>
            <person name="Hong Y."/>
            <person name="Kim R.W."/>
            <person name="Kang W.H."/>
            <person name="Huh J.H."/>
            <person name="Kang B.C."/>
            <person name="Yang T.J."/>
            <person name="Lee Y.H."/>
            <person name="Bennetzen J.L."/>
            <person name="Choi D."/>
        </authorList>
    </citation>
    <scope>NUCLEOTIDE SEQUENCE [LARGE SCALE GENOMIC DNA]</scope>
    <source>
        <strain evidence="2">cv. CM334</strain>
    </source>
</reference>